<gene>
    <name evidence="1" type="ORF">MNBD_BACTEROID03-494</name>
</gene>
<proteinExistence type="predicted"/>
<sequence>MPPMVVNESLQLPKESERLLFIKNHSPITISVLQEVGRTKRIIKLNGDLKSFDPIDFKGFHFST</sequence>
<dbReference type="AlphaFoldDB" id="A0A3B0TG25"/>
<dbReference type="EMBL" id="UOEL01000049">
    <property type="protein sequence ID" value="VAW11099.1"/>
    <property type="molecule type" value="Genomic_DNA"/>
</dbReference>
<reference evidence="1" key="1">
    <citation type="submission" date="2018-06" db="EMBL/GenBank/DDBJ databases">
        <authorList>
            <person name="Zhirakovskaya E."/>
        </authorList>
    </citation>
    <scope>NUCLEOTIDE SEQUENCE</scope>
</reference>
<organism evidence="1">
    <name type="scientific">hydrothermal vent metagenome</name>
    <dbReference type="NCBI Taxonomy" id="652676"/>
    <lineage>
        <taxon>unclassified sequences</taxon>
        <taxon>metagenomes</taxon>
        <taxon>ecological metagenomes</taxon>
    </lineage>
</organism>
<evidence type="ECO:0000313" key="1">
    <source>
        <dbReference type="EMBL" id="VAW11099.1"/>
    </source>
</evidence>
<accession>A0A3B0TG25</accession>
<protein>
    <submittedName>
        <fullName evidence="1">Uncharacterized protein</fullName>
    </submittedName>
</protein>
<name>A0A3B0TG25_9ZZZZ</name>